<dbReference type="GO" id="GO:0004560">
    <property type="term" value="F:alpha-L-fucosidase activity"/>
    <property type="evidence" value="ECO:0007669"/>
    <property type="project" value="InterPro"/>
</dbReference>
<dbReference type="GO" id="GO:0005764">
    <property type="term" value="C:lysosome"/>
    <property type="evidence" value="ECO:0007669"/>
    <property type="project" value="TreeGrafter"/>
</dbReference>
<evidence type="ECO:0000259" key="9">
    <source>
        <dbReference type="Pfam" id="PF16757"/>
    </source>
</evidence>
<comment type="similarity">
    <text evidence="2">Belongs to the glycosyl hydrolase 29 family.</text>
</comment>
<dbReference type="Pfam" id="PF16757">
    <property type="entry name" value="Fucosidase_C"/>
    <property type="match status" value="1"/>
</dbReference>
<evidence type="ECO:0000259" key="8">
    <source>
        <dbReference type="Pfam" id="PF01120"/>
    </source>
</evidence>
<dbReference type="SUPFAM" id="SSF51445">
    <property type="entry name" value="(Trans)glycosidases"/>
    <property type="match status" value="1"/>
</dbReference>
<evidence type="ECO:0000256" key="7">
    <source>
        <dbReference type="SAM" id="SignalP"/>
    </source>
</evidence>
<dbReference type="RefSeq" id="WP_158870808.1">
    <property type="nucleotide sequence ID" value="NZ_CP046401.1"/>
</dbReference>
<keyword evidence="11" id="KW-1185">Reference proteome</keyword>
<dbReference type="Gene3D" id="3.20.20.80">
    <property type="entry name" value="Glycosidases"/>
    <property type="match status" value="1"/>
</dbReference>
<dbReference type="PANTHER" id="PTHR10030">
    <property type="entry name" value="ALPHA-L-FUCOSIDASE"/>
    <property type="match status" value="1"/>
</dbReference>
<gene>
    <name evidence="10" type="ORF">GM418_27035</name>
</gene>
<dbReference type="GO" id="GO:0016139">
    <property type="term" value="P:glycoside catabolic process"/>
    <property type="evidence" value="ECO:0007669"/>
    <property type="project" value="TreeGrafter"/>
</dbReference>
<evidence type="ECO:0000313" key="10">
    <source>
        <dbReference type="EMBL" id="QGY47186.1"/>
    </source>
</evidence>
<evidence type="ECO:0000256" key="4">
    <source>
        <dbReference type="ARBA" id="ARBA00022729"/>
    </source>
</evidence>
<dbReference type="PIRSF" id="PIRSF001092">
    <property type="entry name" value="Alpha-L-fucosidase"/>
    <property type="match status" value="1"/>
</dbReference>
<dbReference type="SMART" id="SM00812">
    <property type="entry name" value="Alpha_L_fucos"/>
    <property type="match status" value="1"/>
</dbReference>
<evidence type="ECO:0000256" key="6">
    <source>
        <dbReference type="ARBA" id="ARBA00023295"/>
    </source>
</evidence>
<keyword evidence="4 7" id="KW-0732">Signal</keyword>
<organism evidence="10 11">
    <name type="scientific">Maribellus comscasis</name>
    <dbReference type="NCBI Taxonomy" id="2681766"/>
    <lineage>
        <taxon>Bacteria</taxon>
        <taxon>Pseudomonadati</taxon>
        <taxon>Bacteroidota</taxon>
        <taxon>Bacteroidia</taxon>
        <taxon>Marinilabiliales</taxon>
        <taxon>Prolixibacteraceae</taxon>
        <taxon>Maribellus</taxon>
    </lineage>
</organism>
<dbReference type="SMR" id="A0A6I6JVN7"/>
<dbReference type="EMBL" id="CP046401">
    <property type="protein sequence ID" value="QGY47186.1"/>
    <property type="molecule type" value="Genomic_DNA"/>
</dbReference>
<feature type="domain" description="Glycoside hydrolase family 29 N-terminal" evidence="8">
    <location>
        <begin position="26"/>
        <end position="369"/>
    </location>
</feature>
<protein>
    <recommendedName>
        <fullName evidence="3">alpha-L-fucosidase</fullName>
        <ecNumber evidence="3">3.2.1.51</ecNumber>
    </recommendedName>
</protein>
<dbReference type="InterPro" id="IPR057739">
    <property type="entry name" value="Glyco_hydro_29_N"/>
</dbReference>
<dbReference type="Gene3D" id="2.60.40.1180">
    <property type="entry name" value="Golgi alpha-mannosidase II"/>
    <property type="match status" value="1"/>
</dbReference>
<comment type="function">
    <text evidence="1">Alpha-L-fucosidase is responsible for hydrolyzing the alpha-1,6-linked fucose joined to the reducing-end N-acetylglucosamine of the carbohydrate moieties of glycoproteins.</text>
</comment>
<dbReference type="EC" id="3.2.1.51" evidence="3"/>
<sequence length="490" mass="57214">MQQIKLNYSWVSMLLAFMLWSNYTFAQEDDEITKDWQKMNASKDQDYIDYNDAKFGMFIHWGAYSDLGGVWKGKKIPKLGEWIMYHGQIPRDEYREVCQNFNPVGFDAEAWVKLAKAAGMKYIVAMTKHHDGFSLYNSDVTDFNIYDYTDFKRDPIAEIYKACKKYDIRLGLYYSHSIDWMDGGDAGFAQEKKLNPEHDDHYGANLWDPSPLSYEEYFDTKAKPQMREILTKFPDLIEVWYDFPRFINRQQSYEFYKLAYDIQPNCLICSRVGNYLGDFLTAGDNQIPTTITTEYRTWETPGTLNNTWGYKSYDNDWKTFEEVLYWIVEIASKGGNYLLNIGPDGKGYVPEESVKLLKQVGKWMEVNGEAIYGTSRWVTLREGPTQMEMKSTTHREEYGFDLEFTPQDFWFTKKEDVVYAISLSNELKDKLTIKSLSFVASQIESIDILGDQQDLEWETKNDAVDIWLNQTGNTSEAFKNGLVLKVTLKE</sequence>
<dbReference type="KEGG" id="mcos:GM418_27035"/>
<dbReference type="Pfam" id="PF01120">
    <property type="entry name" value="Alpha_L_fucos"/>
    <property type="match status" value="1"/>
</dbReference>
<dbReference type="GO" id="GO:0006004">
    <property type="term" value="P:fucose metabolic process"/>
    <property type="evidence" value="ECO:0007669"/>
    <property type="project" value="InterPro"/>
</dbReference>
<dbReference type="InterPro" id="IPR016286">
    <property type="entry name" value="FUC_metazoa-typ"/>
</dbReference>
<evidence type="ECO:0000256" key="1">
    <source>
        <dbReference type="ARBA" id="ARBA00004071"/>
    </source>
</evidence>
<dbReference type="Proteomes" id="UP000428260">
    <property type="component" value="Chromosome"/>
</dbReference>
<keyword evidence="6" id="KW-0326">Glycosidase</keyword>
<dbReference type="AlphaFoldDB" id="A0A6I6JVN7"/>
<evidence type="ECO:0000256" key="2">
    <source>
        <dbReference type="ARBA" id="ARBA00007951"/>
    </source>
</evidence>
<reference evidence="10 11" key="1">
    <citation type="submission" date="2019-11" db="EMBL/GenBank/DDBJ databases">
        <authorList>
            <person name="Zheng R.K."/>
            <person name="Sun C.M."/>
        </authorList>
    </citation>
    <scope>NUCLEOTIDE SEQUENCE [LARGE SCALE GENOMIC DNA]</scope>
    <source>
        <strain evidence="10 11">WC007</strain>
    </source>
</reference>
<feature type="signal peptide" evidence="7">
    <location>
        <begin position="1"/>
        <end position="26"/>
    </location>
</feature>
<name>A0A6I6JVN7_9BACT</name>
<feature type="chain" id="PRO_5026116472" description="alpha-L-fucosidase" evidence="7">
    <location>
        <begin position="27"/>
        <end position="490"/>
    </location>
</feature>
<proteinExistence type="inferred from homology"/>
<dbReference type="InterPro" id="IPR013780">
    <property type="entry name" value="Glyco_hydro_b"/>
</dbReference>
<dbReference type="PRINTS" id="PR00741">
    <property type="entry name" value="GLHYDRLASE29"/>
</dbReference>
<evidence type="ECO:0000256" key="5">
    <source>
        <dbReference type="ARBA" id="ARBA00022801"/>
    </source>
</evidence>
<accession>A0A6I6JVN7</accession>
<dbReference type="PANTHER" id="PTHR10030:SF37">
    <property type="entry name" value="ALPHA-L-FUCOSIDASE-RELATED"/>
    <property type="match status" value="1"/>
</dbReference>
<dbReference type="InterPro" id="IPR017853">
    <property type="entry name" value="GH"/>
</dbReference>
<dbReference type="InterPro" id="IPR000933">
    <property type="entry name" value="Glyco_hydro_29"/>
</dbReference>
<evidence type="ECO:0000313" key="11">
    <source>
        <dbReference type="Proteomes" id="UP000428260"/>
    </source>
</evidence>
<evidence type="ECO:0000256" key="3">
    <source>
        <dbReference type="ARBA" id="ARBA00012662"/>
    </source>
</evidence>
<keyword evidence="5" id="KW-0378">Hydrolase</keyword>
<feature type="domain" description="Alpha-L-fucosidase C-terminal" evidence="9">
    <location>
        <begin position="407"/>
        <end position="487"/>
    </location>
</feature>
<dbReference type="InterPro" id="IPR031919">
    <property type="entry name" value="Fucosidase_C"/>
</dbReference>